<organism evidence="20">
    <name type="scientific">Leptosphaeria maculans (strain JN3 / isolate v23.1.3 / race Av1-4-5-6-7-8)</name>
    <name type="common">Blackleg fungus</name>
    <name type="synonym">Phoma lingam</name>
    <dbReference type="NCBI Taxonomy" id="985895"/>
    <lineage>
        <taxon>Eukaryota</taxon>
        <taxon>Fungi</taxon>
        <taxon>Dikarya</taxon>
        <taxon>Ascomycota</taxon>
        <taxon>Pezizomycotina</taxon>
        <taxon>Dothideomycetes</taxon>
        <taxon>Pleosporomycetidae</taxon>
        <taxon>Pleosporales</taxon>
        <taxon>Pleosporineae</taxon>
        <taxon>Leptosphaeriaceae</taxon>
        <taxon>Plenodomus</taxon>
        <taxon>Plenodomus lingam/Leptosphaeria maculans species complex</taxon>
    </lineage>
</organism>
<dbReference type="Pfam" id="PF10391">
    <property type="entry name" value="DNA_pol_lambd_f"/>
    <property type="match status" value="1"/>
</dbReference>
<dbReference type="FunFam" id="1.10.150.110:FF:000005">
    <property type="entry name" value="DNA polymerase POL4"/>
    <property type="match status" value="1"/>
</dbReference>
<evidence type="ECO:0000256" key="11">
    <source>
        <dbReference type="ARBA" id="ARBA00023125"/>
    </source>
</evidence>
<dbReference type="GO" id="GO:0003677">
    <property type="term" value="F:DNA binding"/>
    <property type="evidence" value="ECO:0007669"/>
    <property type="project" value="UniProtKB-KW"/>
</dbReference>
<dbReference type="EMBL" id="FP929094">
    <property type="protein sequence ID" value="CBX92601.1"/>
    <property type="molecule type" value="Genomic_DNA"/>
</dbReference>
<feature type="region of interest" description="Disordered" evidence="17">
    <location>
        <begin position="400"/>
        <end position="419"/>
    </location>
</feature>
<evidence type="ECO:0000256" key="14">
    <source>
        <dbReference type="ARBA" id="ARBA00023242"/>
    </source>
</evidence>
<evidence type="ECO:0000256" key="13">
    <source>
        <dbReference type="ARBA" id="ARBA00023239"/>
    </source>
</evidence>
<keyword evidence="6" id="KW-0548">Nucleotidyltransferase</keyword>
<keyword evidence="4" id="KW-0237">DNA synthesis</keyword>
<evidence type="ECO:0000256" key="9">
    <source>
        <dbReference type="ARBA" id="ARBA00022763"/>
    </source>
</evidence>
<evidence type="ECO:0000256" key="7">
    <source>
        <dbReference type="ARBA" id="ARBA00022705"/>
    </source>
</evidence>
<dbReference type="Pfam" id="PF14791">
    <property type="entry name" value="DNA_pol_B_thumb"/>
    <property type="match status" value="1"/>
</dbReference>
<dbReference type="Gene3D" id="3.30.460.10">
    <property type="entry name" value="Beta Polymerase, domain 2"/>
    <property type="match status" value="1"/>
</dbReference>
<dbReference type="SMART" id="SM00483">
    <property type="entry name" value="POLXc"/>
    <property type="match status" value="1"/>
</dbReference>
<comment type="similarity">
    <text evidence="2">Belongs to the DNA polymerase type-X family.</text>
</comment>
<sequence length="794" mass="89312">MSDDELSVKKSYFQNQDLLDVSDDEQYDMGESSKAIERMLVDSKVMPPPRLITHSSSFLGPTPKELQAEFEAHAKMQRAFTRQDAQKLARSSTVPESDVTKSFTVTKPSPEPFIARGKRGEKLRRTSSLPSLPVPFYKRMGNIPRELSKGKKKAGLAENIEVRPEATQLLKEKVVYFYPNDDVSMLRRMRIHNIIQLGAAWVKSWRDDVTHIITDDETVTYGHLLTHLKLERVPVSTRLCSPTSLLIGQKEVILVQYQPYVTDSIRFGELQDPSRRRFRVQDAPLREATNIVQATQLSATSQKSLKIKPSGRQLTAQESRKSDSYPNEEKSPSQQPAVEPPAPIFEERVEDSFIMPSPEPNETKKTGDQFNDALSLAIQEAKAIAHLPLDDDDDEYFSKVSERDTDDSGTDDEPTKAEPKLAEKFSFVSKASALRDKGSLKLSAFQCMDPGASGYTSQNPNVRTIQILEEMCKHYDQMQDNWRTLSYRKCIATLKKQSIKITTAKQAIALPTIGHRLADKIEEIVLTDCLRKLDYTRNDPLDTVLRLFLGVYGAGLVQANKWIQAGHRTLADLESKAKLTPCQKIGLQHYADFNARIPRAEVEAHANHVRSALRNINPDYEAITMGSYRRGAADSGDVDIIITCPDTPLSTIHSTVFDNLIPHLFTTHFLKASLAASNSHSHSHSTTPSGSKWHGASCLPGSHIWRRIDLLLVPEPEMGAALIYFTGNDVFNRSVRLLARKRGMRLNQRGLFRDVERGLGGQRLNEGVLVEGRCERRIFEVLGVPWREPGERVC</sequence>
<evidence type="ECO:0000313" key="20">
    <source>
        <dbReference type="Proteomes" id="UP000002668"/>
    </source>
</evidence>
<dbReference type="InterPro" id="IPR036420">
    <property type="entry name" value="BRCT_dom_sf"/>
</dbReference>
<dbReference type="GO" id="GO:0005634">
    <property type="term" value="C:nucleus"/>
    <property type="evidence" value="ECO:0007669"/>
    <property type="project" value="UniProtKB-SubCell"/>
</dbReference>
<dbReference type="GO" id="GO:0003887">
    <property type="term" value="F:DNA-directed DNA polymerase activity"/>
    <property type="evidence" value="ECO:0007669"/>
    <property type="project" value="UniProtKB-KW"/>
</dbReference>
<dbReference type="STRING" id="985895.E4ZMZ8"/>
<dbReference type="EC" id="2.7.7.7" evidence="3"/>
<comment type="catalytic activity">
    <reaction evidence="15">
        <text>DNA(n) + a 2'-deoxyribonucleoside 5'-triphosphate = DNA(n+1) + diphosphate</text>
        <dbReference type="Rhea" id="RHEA:22508"/>
        <dbReference type="Rhea" id="RHEA-COMP:17339"/>
        <dbReference type="Rhea" id="RHEA-COMP:17340"/>
        <dbReference type="ChEBI" id="CHEBI:33019"/>
        <dbReference type="ChEBI" id="CHEBI:61560"/>
        <dbReference type="ChEBI" id="CHEBI:173112"/>
        <dbReference type="EC" id="2.7.7.7"/>
    </reaction>
</comment>
<dbReference type="OMA" id="KWHGASA"/>
<dbReference type="OrthoDB" id="205514at2759"/>
<evidence type="ECO:0000256" key="1">
    <source>
        <dbReference type="ARBA" id="ARBA00004123"/>
    </source>
</evidence>
<evidence type="ECO:0000256" key="2">
    <source>
        <dbReference type="ARBA" id="ARBA00008323"/>
    </source>
</evidence>
<dbReference type="PRINTS" id="PR00870">
    <property type="entry name" value="DNAPOLXBETA"/>
</dbReference>
<feature type="active site" description="Nucleophile; Schiff-base intermediate with DNA; for 5'-dRP lyase activity" evidence="16">
    <location>
        <position position="520"/>
    </location>
</feature>
<dbReference type="SUPFAM" id="SSF81585">
    <property type="entry name" value="PsbU/PolX domain-like"/>
    <property type="match status" value="1"/>
</dbReference>
<dbReference type="Pfam" id="PF14792">
    <property type="entry name" value="DNA_pol_B_palm"/>
    <property type="match status" value="1"/>
</dbReference>
<dbReference type="PANTHER" id="PTHR11276">
    <property type="entry name" value="DNA POLYMERASE TYPE-X FAMILY MEMBER"/>
    <property type="match status" value="1"/>
</dbReference>
<gene>
    <name evidence="19" type="ORF">LEMA_P053070.1</name>
</gene>
<dbReference type="GO" id="GO:0006260">
    <property type="term" value="P:DNA replication"/>
    <property type="evidence" value="ECO:0007669"/>
    <property type="project" value="UniProtKB-KW"/>
</dbReference>
<dbReference type="InterPro" id="IPR037160">
    <property type="entry name" value="DNA_Pol_thumb_sf"/>
</dbReference>
<evidence type="ECO:0000256" key="12">
    <source>
        <dbReference type="ARBA" id="ARBA00023204"/>
    </source>
</evidence>
<name>E4ZMZ8_LEPMJ</name>
<dbReference type="SUPFAM" id="SSF81301">
    <property type="entry name" value="Nucleotidyltransferase"/>
    <property type="match status" value="1"/>
</dbReference>
<dbReference type="FunFam" id="1.10.150.20:FF:000010">
    <property type="entry name" value="DNA polymerase lambda"/>
    <property type="match status" value="1"/>
</dbReference>
<dbReference type="InterPro" id="IPR028207">
    <property type="entry name" value="DNA_pol_B_palm_palm"/>
</dbReference>
<evidence type="ECO:0000256" key="4">
    <source>
        <dbReference type="ARBA" id="ARBA00022634"/>
    </source>
</evidence>
<evidence type="ECO:0000313" key="19">
    <source>
        <dbReference type="EMBL" id="CBX92601.1"/>
    </source>
</evidence>
<keyword evidence="10" id="KW-0239">DNA-directed DNA polymerase</keyword>
<dbReference type="GO" id="GO:0046872">
    <property type="term" value="F:metal ion binding"/>
    <property type="evidence" value="ECO:0007669"/>
    <property type="project" value="UniProtKB-KW"/>
</dbReference>
<dbReference type="Pfam" id="PF14716">
    <property type="entry name" value="HHH_8"/>
    <property type="match status" value="1"/>
</dbReference>
<dbReference type="PROSITE" id="PS00522">
    <property type="entry name" value="DNA_POLYMERASE_X"/>
    <property type="match status" value="1"/>
</dbReference>
<keyword evidence="5" id="KW-0808">Transferase</keyword>
<keyword evidence="13" id="KW-0456">Lyase</keyword>
<feature type="compositionally biased region" description="Polar residues" evidence="17">
    <location>
        <begin position="89"/>
        <end position="107"/>
    </location>
</feature>
<evidence type="ECO:0000256" key="16">
    <source>
        <dbReference type="PIRSR" id="PIRSR622312-50"/>
    </source>
</evidence>
<evidence type="ECO:0000256" key="10">
    <source>
        <dbReference type="ARBA" id="ARBA00022932"/>
    </source>
</evidence>
<dbReference type="InterPro" id="IPR002054">
    <property type="entry name" value="DNA-dir_DNA_pol_X"/>
</dbReference>
<dbReference type="SUPFAM" id="SSF47802">
    <property type="entry name" value="DNA polymerase beta, N-terminal domain-like"/>
    <property type="match status" value="1"/>
</dbReference>
<evidence type="ECO:0000256" key="17">
    <source>
        <dbReference type="SAM" id="MobiDB-lite"/>
    </source>
</evidence>
<feature type="compositionally biased region" description="Basic and acidic residues" evidence="17">
    <location>
        <begin position="318"/>
        <end position="331"/>
    </location>
</feature>
<keyword evidence="8" id="KW-0479">Metal-binding</keyword>
<dbReference type="Gene3D" id="1.10.150.20">
    <property type="entry name" value="5' to 3' exonuclease, C-terminal subdomain"/>
    <property type="match status" value="1"/>
</dbReference>
<keyword evidence="20" id="KW-1185">Reference proteome</keyword>
<protein>
    <recommendedName>
        <fullName evidence="3">DNA-directed DNA polymerase</fullName>
        <ecNumber evidence="3">2.7.7.7</ecNumber>
    </recommendedName>
</protein>
<dbReference type="PRINTS" id="PR00869">
    <property type="entry name" value="DNAPOLX"/>
</dbReference>
<feature type="region of interest" description="Disordered" evidence="17">
    <location>
        <begin position="302"/>
        <end position="342"/>
    </location>
</feature>
<dbReference type="GO" id="GO:0016829">
    <property type="term" value="F:lyase activity"/>
    <property type="evidence" value="ECO:0007669"/>
    <property type="project" value="UniProtKB-KW"/>
</dbReference>
<dbReference type="InterPro" id="IPR019843">
    <property type="entry name" value="DNA_pol-X_BS"/>
</dbReference>
<dbReference type="RefSeq" id="XP_003835966.1">
    <property type="nucleotide sequence ID" value="XM_003835918.1"/>
</dbReference>
<dbReference type="InterPro" id="IPR018944">
    <property type="entry name" value="DNA_pol_lambd_fingers_domain"/>
</dbReference>
<dbReference type="VEuPathDB" id="FungiDB:LEMA_P053070.1"/>
<dbReference type="PANTHER" id="PTHR11276:SF28">
    <property type="entry name" value="DNA POLYMERASE LAMBDA"/>
    <property type="match status" value="1"/>
</dbReference>
<dbReference type="eggNOG" id="KOG2534">
    <property type="taxonomic scope" value="Eukaryota"/>
</dbReference>
<keyword evidence="11" id="KW-0238">DNA-binding</keyword>
<dbReference type="CDD" id="cd00141">
    <property type="entry name" value="NT_POLXc"/>
    <property type="match status" value="1"/>
</dbReference>
<dbReference type="InterPro" id="IPR043519">
    <property type="entry name" value="NT_sf"/>
</dbReference>
<evidence type="ECO:0000256" key="15">
    <source>
        <dbReference type="ARBA" id="ARBA00049244"/>
    </source>
</evidence>
<dbReference type="Gene3D" id="3.40.50.10190">
    <property type="entry name" value="BRCT domain"/>
    <property type="match status" value="1"/>
</dbReference>
<keyword evidence="12" id="KW-0234">DNA repair</keyword>
<keyword evidence="14" id="KW-0539">Nucleus</keyword>
<keyword evidence="9" id="KW-0227">DNA damage</keyword>
<reference evidence="20" key="1">
    <citation type="journal article" date="2011" name="Nat. Commun.">
        <title>Effector diversification within compartments of the Leptosphaeria maculans genome affected by Repeat-Induced Point mutations.</title>
        <authorList>
            <person name="Rouxel T."/>
            <person name="Grandaubert J."/>
            <person name="Hane J.K."/>
            <person name="Hoede C."/>
            <person name="van de Wouw A.P."/>
            <person name="Couloux A."/>
            <person name="Dominguez V."/>
            <person name="Anthouard V."/>
            <person name="Bally P."/>
            <person name="Bourras S."/>
            <person name="Cozijnsen A.J."/>
            <person name="Ciuffetti L.M."/>
            <person name="Degrave A."/>
            <person name="Dilmaghani A."/>
            <person name="Duret L."/>
            <person name="Fudal I."/>
            <person name="Goodwin S.B."/>
            <person name="Gout L."/>
            <person name="Glaser N."/>
            <person name="Linglin J."/>
            <person name="Kema G.H.J."/>
            <person name="Lapalu N."/>
            <person name="Lawrence C.B."/>
            <person name="May K."/>
            <person name="Meyer M."/>
            <person name="Ollivier B."/>
            <person name="Poulain J."/>
            <person name="Schoch C.L."/>
            <person name="Simon A."/>
            <person name="Spatafora J.W."/>
            <person name="Stachowiak A."/>
            <person name="Turgeon B.G."/>
            <person name="Tyler B.M."/>
            <person name="Vincent D."/>
            <person name="Weissenbach J."/>
            <person name="Amselem J."/>
            <person name="Quesneville H."/>
            <person name="Oliver R.P."/>
            <person name="Wincker P."/>
            <person name="Balesdent M.-H."/>
            <person name="Howlett B.J."/>
        </authorList>
    </citation>
    <scope>NUCLEOTIDE SEQUENCE [LARGE SCALE GENOMIC DNA]</scope>
    <source>
        <strain evidence="20">JN3 / isolate v23.1.3 / race Av1-4-5-6-7-8</strain>
    </source>
</reference>
<dbReference type="GeneID" id="13287346"/>
<dbReference type="InterPro" id="IPR027421">
    <property type="entry name" value="DNA_pol_lamdba_lyase_dom_sf"/>
</dbReference>
<dbReference type="InterPro" id="IPR002008">
    <property type="entry name" value="DNA_pol_X_beta-like"/>
</dbReference>
<dbReference type="Gene3D" id="1.10.150.110">
    <property type="entry name" value="DNA polymerase beta, N-terminal domain-like"/>
    <property type="match status" value="1"/>
</dbReference>
<evidence type="ECO:0000256" key="5">
    <source>
        <dbReference type="ARBA" id="ARBA00022679"/>
    </source>
</evidence>
<dbReference type="Gene3D" id="3.30.210.10">
    <property type="entry name" value="DNA polymerase, thumb domain"/>
    <property type="match status" value="1"/>
</dbReference>
<proteinExistence type="inferred from homology"/>
<dbReference type="InterPro" id="IPR010996">
    <property type="entry name" value="HHH_MUS81"/>
</dbReference>
<evidence type="ECO:0000256" key="8">
    <source>
        <dbReference type="ARBA" id="ARBA00022723"/>
    </source>
</evidence>
<dbReference type="InterPro" id="IPR022312">
    <property type="entry name" value="DNA_pol_X"/>
</dbReference>
<keyword evidence="7" id="KW-0235">DNA replication</keyword>
<dbReference type="HOGENOM" id="CLU_008698_3_0_1"/>
<comment type="subcellular location">
    <subcellularLocation>
        <location evidence="1">Nucleus</location>
    </subcellularLocation>
</comment>
<dbReference type="CDD" id="cd00027">
    <property type="entry name" value="BRCT"/>
    <property type="match status" value="1"/>
</dbReference>
<dbReference type="AlphaFoldDB" id="E4ZMZ8"/>
<evidence type="ECO:0000259" key="18">
    <source>
        <dbReference type="SMART" id="SM00483"/>
    </source>
</evidence>
<dbReference type="GO" id="GO:0006303">
    <property type="term" value="P:double-strand break repair via nonhomologous end joining"/>
    <property type="evidence" value="ECO:0007669"/>
    <property type="project" value="TreeGrafter"/>
</dbReference>
<dbReference type="InParanoid" id="E4ZMZ8"/>
<dbReference type="InterPro" id="IPR029398">
    <property type="entry name" value="PolB_thumb"/>
</dbReference>
<feature type="domain" description="DNA-directed DNA polymerase X" evidence="18">
    <location>
        <begin position="459"/>
        <end position="793"/>
    </location>
</feature>
<accession>E4ZMZ8</accession>
<evidence type="ECO:0000256" key="6">
    <source>
        <dbReference type="ARBA" id="ARBA00022695"/>
    </source>
</evidence>
<dbReference type="FunCoup" id="E4ZMZ8">
    <property type="interactions" value="243"/>
</dbReference>
<evidence type="ECO:0000256" key="3">
    <source>
        <dbReference type="ARBA" id="ARBA00012417"/>
    </source>
</evidence>
<feature type="region of interest" description="Disordered" evidence="17">
    <location>
        <begin position="88"/>
        <end position="124"/>
    </location>
</feature>
<dbReference type="Proteomes" id="UP000002668">
    <property type="component" value="Genome"/>
</dbReference>